<dbReference type="Proteomes" id="UP000430120">
    <property type="component" value="Unassembled WGS sequence"/>
</dbReference>
<evidence type="ECO:0000313" key="1">
    <source>
        <dbReference type="EMBL" id="KAB0579179.1"/>
    </source>
</evidence>
<evidence type="ECO:0000313" key="2">
    <source>
        <dbReference type="Proteomes" id="UP000430120"/>
    </source>
</evidence>
<comment type="caution">
    <text evidence="1">The sequence shown here is derived from an EMBL/GenBank/DDBJ whole genome shotgun (WGS) entry which is preliminary data.</text>
</comment>
<dbReference type="AlphaFoldDB" id="A0A643F9J8"/>
<keyword evidence="2" id="KW-1185">Reference proteome</keyword>
<name>A0A643F9J8_IDEDE</name>
<protein>
    <recommendedName>
        <fullName evidence="3">Phage tail protein</fullName>
    </recommendedName>
</protein>
<dbReference type="EMBL" id="VZPB01000039">
    <property type="protein sequence ID" value="KAB0579179.1"/>
    <property type="molecule type" value="Genomic_DNA"/>
</dbReference>
<sequence length="554" mass="60761">MSTAFVRQLGSESGVQLNPLRDNSEIPTTDNSDQVFGIMMRATRGRIDKPFAVDRGNVFKKLGSGEQVRLSALNEAWVHVVEALNKGAYQAIVQRLSTSAAVIKYAVVAAEMSEDEPPVPTGNFTFTVSENLPATPYLFAVKHLECFNDGIVLEFRAEEVTSGGLPADNDKLTLRLRDKDGNLLYEFYGSLKSDAKDDYGNSAYLPDVALAQTDAVEITTGVTGASAVIDSDSVAYGYDTNGQQKWAKSGTLVCFVEGGTAYTTQDYMAARDKLQYTQFDYAYISSGGTQAPALLAQLAQLAFDTNRQLRFGIPGNLAPEAAVAFVNQLNMGASQTAHLMHAFWAPLKSDDPTGINPHGYFGTETLNIAYGCGRNAQKNAKGFAPKNYPIAGREWPLQRTRIVQTYSPTNQELNLLARAKINPVIYETYTGGGRYVFRDSLTCALVESSLKKLIAVADMSTSIDESVTRAAKDFLQLPMDVSVKKMRDFLTTLFEGAQASGWLVPSNDPQMNGAAWAYDVRPNEQRPYDAMDVSYWLRYDGTNRQTFVTQTLTK</sequence>
<proteinExistence type="predicted"/>
<gene>
    <name evidence="1" type="ORF">F7Q92_15130</name>
</gene>
<organism evidence="1 2">
    <name type="scientific">Ideonella dechloratans</name>
    <dbReference type="NCBI Taxonomy" id="36863"/>
    <lineage>
        <taxon>Bacteria</taxon>
        <taxon>Pseudomonadati</taxon>
        <taxon>Pseudomonadota</taxon>
        <taxon>Betaproteobacteria</taxon>
        <taxon>Burkholderiales</taxon>
        <taxon>Sphaerotilaceae</taxon>
        <taxon>Ideonella</taxon>
    </lineage>
</organism>
<accession>A0A643F9J8</accession>
<dbReference type="OrthoDB" id="5567525at2"/>
<evidence type="ECO:0008006" key="3">
    <source>
        <dbReference type="Google" id="ProtNLM"/>
    </source>
</evidence>
<dbReference type="RefSeq" id="WP_151124942.1">
    <property type="nucleotide sequence ID" value="NZ_CP088082.1"/>
</dbReference>
<reference evidence="1 2" key="1">
    <citation type="submission" date="2019-09" db="EMBL/GenBank/DDBJ databases">
        <title>Draft genome sequences of 48 bacterial type strains from the CCUG.</title>
        <authorList>
            <person name="Tunovic T."/>
            <person name="Pineiro-Iglesias B."/>
            <person name="Unosson C."/>
            <person name="Inganas E."/>
            <person name="Ohlen M."/>
            <person name="Cardew S."/>
            <person name="Jensie-Markopoulos S."/>
            <person name="Salva-Serra F."/>
            <person name="Jaen-Luchoro D."/>
            <person name="Karlsson R."/>
            <person name="Svensson-Stadler L."/>
            <person name="Chun J."/>
            <person name="Moore E."/>
        </authorList>
    </citation>
    <scope>NUCLEOTIDE SEQUENCE [LARGE SCALE GENOMIC DNA]</scope>
    <source>
        <strain evidence="1 2">CCUG 30977</strain>
    </source>
</reference>